<dbReference type="InterPro" id="IPR001375">
    <property type="entry name" value="Peptidase_S9_cat"/>
</dbReference>
<keyword evidence="5 9" id="KW-0645">Protease</keyword>
<name>A0AA38UH46_9AGAR</name>
<evidence type="ECO:0000256" key="5">
    <source>
        <dbReference type="ARBA" id="ARBA00022670"/>
    </source>
</evidence>
<sequence length="742" mass="84255">MSIPRWGPYPPVRRDETSAITYQSKLHGSVTVPDPYSALEVPYNDDEESEIKTFVSEQRKFARTYLDENPDRERWLQVLKESWNYERFTVPKRESDGHTYFEYNDGLQSQMTLRRVKTGQEDTILTESGPGGELFFDPNMISLDGNAALTGSMMSPCGKYWAYGVSEHGSDWMTIYVRETSSPHQPSQEKGKDTGRMDDVVHSSRFFIVYWTSDSKGFFYSRYPPEDDEGKGNSPAKNCMVYYHRLGEKQEDDALIYEDPEHPFWLWAVQLSPSGRFALLTASRDASHTQMAKIADLSSGDVRNGVNWLTIHDKWEARFLIIGDDDSKIYFLTNLEAVNYKVVTLDTRCPEAGTNTLVPENPDALLISASIVSADKLALVYLQNARHDIYIHDLSTGKPTRRLFEDLIGQFALSGRREDNDMFVFYSGFTSPGTIYRYKFDEEDNNGTLFRAMRVPGLDLDKFTTESVFYPSKDGTKVHMFITRLKNTLVDGTAPVYMYGYGGFALAMLPTFSVSTLLFCKTYRAMYVVPNIRGGSEFGESWHREGMLDKKQNVFDDFNAAAEWLIANKYAKSNCVAIRGGSNGGVLTTACTNQAPELFRCVVTIGGIIDMLRFPKFTFGALWCSEYGDPDDPEAFDYIYKYSPYHNIPSGKVVKVPAMIFFTAAYDDRVSPLHTFKHVAALQYNFPTGPNPIMMRIDLNTGHYAGKSTQKMLEETADEYSFIGRSMELTMHTQNHWSCVTS</sequence>
<feature type="domain" description="Peptidase S9A N-terminal" evidence="12">
    <location>
        <begin position="10"/>
        <end position="444"/>
    </location>
</feature>
<evidence type="ECO:0000256" key="2">
    <source>
        <dbReference type="ARBA" id="ARBA00004685"/>
    </source>
</evidence>
<feature type="domain" description="Peptidase S9 prolyl oligopeptidase catalytic" evidence="11">
    <location>
        <begin position="525"/>
        <end position="727"/>
    </location>
</feature>
<evidence type="ECO:0000256" key="1">
    <source>
        <dbReference type="ARBA" id="ARBA00001070"/>
    </source>
</evidence>
<accession>A0AA38UH46</accession>
<dbReference type="PROSITE" id="PS00708">
    <property type="entry name" value="PRO_ENDOPEP_SER"/>
    <property type="match status" value="1"/>
</dbReference>
<reference evidence="13" key="1">
    <citation type="submission" date="2022-08" db="EMBL/GenBank/DDBJ databases">
        <authorList>
            <consortium name="DOE Joint Genome Institute"/>
            <person name="Min B."/>
            <person name="Riley R."/>
            <person name="Sierra-Patev S."/>
            <person name="Naranjo-Ortiz M."/>
            <person name="Looney B."/>
            <person name="Konkel Z."/>
            <person name="Slot J.C."/>
            <person name="Sakamoto Y."/>
            <person name="Steenwyk J.L."/>
            <person name="Rokas A."/>
            <person name="Carro J."/>
            <person name="Camarero S."/>
            <person name="Ferreira P."/>
            <person name="Molpeceres G."/>
            <person name="Ruiz-Duenas F.J."/>
            <person name="Serrano A."/>
            <person name="Henrissat B."/>
            <person name="Drula E."/>
            <person name="Hughes K.W."/>
            <person name="Mata J.L."/>
            <person name="Ishikawa N.K."/>
            <person name="Vargas-Isla R."/>
            <person name="Ushijima S."/>
            <person name="Smith C.A."/>
            <person name="Ahrendt S."/>
            <person name="Andreopoulos W."/>
            <person name="He G."/>
            <person name="Labutti K."/>
            <person name="Lipzen A."/>
            <person name="Ng V."/>
            <person name="Sandor L."/>
            <person name="Barry K."/>
            <person name="Martinez A.T."/>
            <person name="Xiao Y."/>
            <person name="Gibbons J.G."/>
            <person name="Terashima K."/>
            <person name="Hibbett D.S."/>
            <person name="Grigoriev I.V."/>
        </authorList>
    </citation>
    <scope>NUCLEOTIDE SEQUENCE</scope>
    <source>
        <strain evidence="13">TFB9207</strain>
    </source>
</reference>
<evidence type="ECO:0000256" key="6">
    <source>
        <dbReference type="ARBA" id="ARBA00022801"/>
    </source>
</evidence>
<dbReference type="Pfam" id="PF02897">
    <property type="entry name" value="Peptidase_S9_N"/>
    <property type="match status" value="1"/>
</dbReference>
<evidence type="ECO:0000259" key="11">
    <source>
        <dbReference type="Pfam" id="PF00326"/>
    </source>
</evidence>
<evidence type="ECO:0000313" key="13">
    <source>
        <dbReference type="EMBL" id="KAJ3841602.1"/>
    </source>
</evidence>
<dbReference type="Gene3D" id="2.130.10.120">
    <property type="entry name" value="Prolyl oligopeptidase, N-terminal domain"/>
    <property type="match status" value="1"/>
</dbReference>
<comment type="subunit">
    <text evidence="4">Monomer.</text>
</comment>
<dbReference type="InterPro" id="IPR002470">
    <property type="entry name" value="Peptidase_S9A"/>
</dbReference>
<dbReference type="EC" id="3.4.21.-" evidence="9"/>
<comment type="caution">
    <text evidence="13">The sequence shown here is derived from an EMBL/GenBank/DDBJ whole genome shotgun (WGS) entry which is preliminary data.</text>
</comment>
<dbReference type="GO" id="GO:0004252">
    <property type="term" value="F:serine-type endopeptidase activity"/>
    <property type="evidence" value="ECO:0007669"/>
    <property type="project" value="UniProtKB-UniRule"/>
</dbReference>
<dbReference type="PANTHER" id="PTHR42881">
    <property type="entry name" value="PROLYL ENDOPEPTIDASE"/>
    <property type="match status" value="1"/>
</dbReference>
<evidence type="ECO:0000256" key="9">
    <source>
        <dbReference type="RuleBase" id="RU368024"/>
    </source>
</evidence>
<comment type="pathway">
    <text evidence="2">Mycotoxin biosynthesis.</text>
</comment>
<evidence type="ECO:0000256" key="7">
    <source>
        <dbReference type="ARBA" id="ARBA00022825"/>
    </source>
</evidence>
<dbReference type="FunFam" id="3.40.50.1820:FF:000005">
    <property type="entry name" value="Prolyl endopeptidase"/>
    <property type="match status" value="1"/>
</dbReference>
<dbReference type="GO" id="GO:0070012">
    <property type="term" value="F:oligopeptidase activity"/>
    <property type="evidence" value="ECO:0007669"/>
    <property type="project" value="TreeGrafter"/>
</dbReference>
<keyword evidence="10" id="KW-1133">Transmembrane helix</keyword>
<dbReference type="SUPFAM" id="SSF53474">
    <property type="entry name" value="alpha/beta-Hydrolases"/>
    <property type="match status" value="1"/>
</dbReference>
<keyword evidence="6 9" id="KW-0378">Hydrolase</keyword>
<dbReference type="InterPro" id="IPR029058">
    <property type="entry name" value="AB_hydrolase_fold"/>
</dbReference>
<evidence type="ECO:0000256" key="3">
    <source>
        <dbReference type="ARBA" id="ARBA00005228"/>
    </source>
</evidence>
<evidence type="ECO:0000256" key="10">
    <source>
        <dbReference type="SAM" id="Phobius"/>
    </source>
</evidence>
<organism evidence="13 14">
    <name type="scientific">Lentinula raphanica</name>
    <dbReference type="NCBI Taxonomy" id="153919"/>
    <lineage>
        <taxon>Eukaryota</taxon>
        <taxon>Fungi</taxon>
        <taxon>Dikarya</taxon>
        <taxon>Basidiomycota</taxon>
        <taxon>Agaricomycotina</taxon>
        <taxon>Agaricomycetes</taxon>
        <taxon>Agaricomycetidae</taxon>
        <taxon>Agaricales</taxon>
        <taxon>Marasmiineae</taxon>
        <taxon>Omphalotaceae</taxon>
        <taxon>Lentinula</taxon>
    </lineage>
</organism>
<dbReference type="Proteomes" id="UP001163846">
    <property type="component" value="Unassembled WGS sequence"/>
</dbReference>
<keyword evidence="10" id="KW-0472">Membrane</keyword>
<dbReference type="GO" id="GO:0005829">
    <property type="term" value="C:cytosol"/>
    <property type="evidence" value="ECO:0007669"/>
    <property type="project" value="TreeGrafter"/>
</dbReference>
<evidence type="ECO:0000259" key="12">
    <source>
        <dbReference type="Pfam" id="PF02897"/>
    </source>
</evidence>
<dbReference type="InterPro" id="IPR023302">
    <property type="entry name" value="Pept_S9A_N"/>
</dbReference>
<dbReference type="SUPFAM" id="SSF50993">
    <property type="entry name" value="Peptidase/esterase 'gauge' domain"/>
    <property type="match status" value="1"/>
</dbReference>
<keyword evidence="8" id="KW-0843">Virulence</keyword>
<protein>
    <recommendedName>
        <fullName evidence="9">Prolyl endopeptidase</fullName>
        <ecNumber evidence="9">3.4.21.-</ecNumber>
    </recommendedName>
</protein>
<keyword evidence="7 9" id="KW-0720">Serine protease</keyword>
<dbReference type="GO" id="GO:0006508">
    <property type="term" value="P:proteolysis"/>
    <property type="evidence" value="ECO:0007669"/>
    <property type="project" value="UniProtKB-KW"/>
</dbReference>
<evidence type="ECO:0000256" key="8">
    <source>
        <dbReference type="ARBA" id="ARBA00023026"/>
    </source>
</evidence>
<dbReference type="PANTHER" id="PTHR42881:SF2">
    <property type="entry name" value="PROLYL ENDOPEPTIDASE"/>
    <property type="match status" value="1"/>
</dbReference>
<dbReference type="Pfam" id="PF00326">
    <property type="entry name" value="Peptidase_S9"/>
    <property type="match status" value="1"/>
</dbReference>
<comment type="catalytic activity">
    <reaction evidence="1">
        <text>Hydrolysis of Pro-|-Xaa &gt;&gt; Ala-|-Xaa in oligopeptides.</text>
        <dbReference type="EC" id="3.4.21.26"/>
    </reaction>
</comment>
<evidence type="ECO:0000256" key="4">
    <source>
        <dbReference type="ARBA" id="ARBA00011245"/>
    </source>
</evidence>
<dbReference type="PRINTS" id="PR00862">
    <property type="entry name" value="PROLIGOPTASE"/>
</dbReference>
<comment type="similarity">
    <text evidence="3 9">Belongs to the peptidase S9A family.</text>
</comment>
<feature type="transmembrane region" description="Helical" evidence="10">
    <location>
        <begin position="496"/>
        <end position="520"/>
    </location>
</feature>
<dbReference type="EMBL" id="MU806034">
    <property type="protein sequence ID" value="KAJ3841602.1"/>
    <property type="molecule type" value="Genomic_DNA"/>
</dbReference>
<dbReference type="InterPro" id="IPR002471">
    <property type="entry name" value="Pept_S9_AS"/>
</dbReference>
<dbReference type="InterPro" id="IPR051167">
    <property type="entry name" value="Prolyl_oligopep/macrocyclase"/>
</dbReference>
<keyword evidence="10" id="KW-0812">Transmembrane</keyword>
<dbReference type="AlphaFoldDB" id="A0AA38UH46"/>
<dbReference type="Gene3D" id="3.40.50.1820">
    <property type="entry name" value="alpha/beta hydrolase"/>
    <property type="match status" value="1"/>
</dbReference>
<proteinExistence type="inferred from homology"/>
<evidence type="ECO:0000313" key="14">
    <source>
        <dbReference type="Proteomes" id="UP001163846"/>
    </source>
</evidence>
<keyword evidence="14" id="KW-1185">Reference proteome</keyword>
<gene>
    <name evidence="13" type="ORF">F5878DRAFT_5438</name>
</gene>